<dbReference type="OrthoDB" id="1493875at2"/>
<feature type="signal peptide" evidence="1">
    <location>
        <begin position="1"/>
        <end position="25"/>
    </location>
</feature>
<evidence type="ECO:0000313" key="3">
    <source>
        <dbReference type="Proteomes" id="UP000076923"/>
    </source>
</evidence>
<evidence type="ECO:0008006" key="4">
    <source>
        <dbReference type="Google" id="ProtNLM"/>
    </source>
</evidence>
<dbReference type="NCBIfam" id="NF047658">
    <property type="entry name" value="HYC_CC_PP"/>
    <property type="match status" value="1"/>
</dbReference>
<dbReference type="InterPro" id="IPR058512">
    <property type="entry name" value="DUF8199"/>
</dbReference>
<protein>
    <recommendedName>
        <fullName evidence="4">Transmembrane protein</fullName>
    </recommendedName>
</protein>
<proteinExistence type="predicted"/>
<keyword evidence="3" id="KW-1185">Reference proteome</keyword>
<evidence type="ECO:0000313" key="2">
    <source>
        <dbReference type="EMBL" id="OAD45259.1"/>
    </source>
</evidence>
<dbReference type="Pfam" id="PF26622">
    <property type="entry name" value="DUF8199"/>
    <property type="match status" value="1"/>
</dbReference>
<dbReference type="RefSeq" id="WP_068449437.1">
    <property type="nucleotide sequence ID" value="NZ_CP150660.1"/>
</dbReference>
<organism evidence="2 3">
    <name type="scientific">Polaribacter atrinae</name>
    <dbReference type="NCBI Taxonomy" id="1333662"/>
    <lineage>
        <taxon>Bacteria</taxon>
        <taxon>Pseudomonadati</taxon>
        <taxon>Bacteroidota</taxon>
        <taxon>Flavobacteriia</taxon>
        <taxon>Flavobacteriales</taxon>
        <taxon>Flavobacteriaceae</taxon>
    </lineage>
</organism>
<dbReference type="InterPro" id="IPR058060">
    <property type="entry name" value="HYC_CC_PP"/>
</dbReference>
<keyword evidence="1" id="KW-0732">Signal</keyword>
<dbReference type="STRING" id="1333662.LPB303_07605"/>
<reference evidence="2 3" key="1">
    <citation type="submission" date="2016-02" db="EMBL/GenBank/DDBJ databases">
        <title>Draft genome sequence of Polaribacter atrinae KACC17473.</title>
        <authorList>
            <person name="Shin S.-K."/>
            <person name="Yi H."/>
        </authorList>
    </citation>
    <scope>NUCLEOTIDE SEQUENCE [LARGE SCALE GENOMIC DNA]</scope>
    <source>
        <strain evidence="2 3">KACC 17473</strain>
    </source>
</reference>
<sequence length="132" mass="15194">MKQFFSKIASFLLALLVLFSTFSFTVEKHYCGDSLIDVSYVGAANDCDLEMQKITAKENCCKDEVHQIKGQDQLRQTQVDDFDFSKQQFLAAFYISFNDLFLEKELKKINANNTSPPDTSLDYQVLYQSFLI</sequence>
<feature type="chain" id="PRO_5008049761" description="Transmembrane protein" evidence="1">
    <location>
        <begin position="26"/>
        <end position="132"/>
    </location>
</feature>
<accession>A0A176TBX5</accession>
<dbReference type="Proteomes" id="UP000076923">
    <property type="component" value="Unassembled WGS sequence"/>
</dbReference>
<dbReference type="AlphaFoldDB" id="A0A176TBX5"/>
<name>A0A176TBX5_9FLAO</name>
<gene>
    <name evidence="2" type="ORF">LPB303_07605</name>
</gene>
<dbReference type="EMBL" id="LVWE01000029">
    <property type="protein sequence ID" value="OAD45259.1"/>
    <property type="molecule type" value="Genomic_DNA"/>
</dbReference>
<comment type="caution">
    <text evidence="2">The sequence shown here is derived from an EMBL/GenBank/DDBJ whole genome shotgun (WGS) entry which is preliminary data.</text>
</comment>
<evidence type="ECO:0000256" key="1">
    <source>
        <dbReference type="SAM" id="SignalP"/>
    </source>
</evidence>